<dbReference type="InterPro" id="IPR032466">
    <property type="entry name" value="Metal_Hydrolase"/>
</dbReference>
<dbReference type="InterPro" id="IPR051781">
    <property type="entry name" value="Metallo-dep_Hydrolase"/>
</dbReference>
<dbReference type="InterPro" id="IPR006680">
    <property type="entry name" value="Amidohydro-rel"/>
</dbReference>
<dbReference type="EMBL" id="CP073720">
    <property type="protein sequence ID" value="UWP86590.1"/>
    <property type="molecule type" value="Genomic_DNA"/>
</dbReference>
<sequence length="460" mass="47145">MTRTQLHGFVLRGVRALDSHGYFSDPVDVAVRGQHIAAVATNLPRSALSCDIDAEGLWLMPGVFDCHAHVTFATYDPFELVVRSLSERILETAAILRRTLAGGVTFVRDAGGADAGIRAALEAGHISGPRLAVSVVGLSRTAGLGDGNLSGPGLEAPVEVTVPTYPGRPSHLVGPGGVRHAVRELVRAGADWVHLFGSGGIMSARPGDPDLEFSADDLAAAVHEASTYGRGVMVQALGARAVAAAAQAGARSVEHGIGLTEREAGLLAAKGVTLVPTLSIYNELGRRAERGELPPWAADRARTTVAALGDTIAIARDAGVSIALGSDFGDRDQHGANLAEISYLHRAGLTAAESLLAATVNGARLCGVEDRLGRIAPGYLFDALLLDQDPGDLTLFERPGCVTGVFLGGVPVLPHARIPATALRAWAAGGAAPASATASRVRAVDDAASAGAEGAGVALD</sequence>
<protein>
    <submittedName>
        <fullName evidence="2">Amidohydrolase family protein</fullName>
    </submittedName>
</protein>
<dbReference type="CDD" id="cd01299">
    <property type="entry name" value="Met_dep_hydrolase_A"/>
    <property type="match status" value="1"/>
</dbReference>
<dbReference type="RefSeq" id="WP_259865911.1">
    <property type="nucleotide sequence ID" value="NZ_BAAAST010000003.1"/>
</dbReference>
<evidence type="ECO:0000313" key="2">
    <source>
        <dbReference type="EMBL" id="UWP86590.1"/>
    </source>
</evidence>
<dbReference type="PANTHER" id="PTHR43135">
    <property type="entry name" value="ALPHA-D-RIBOSE 1-METHYLPHOSPHONATE 5-TRIPHOSPHATE DIPHOSPHATASE"/>
    <property type="match status" value="1"/>
</dbReference>
<dbReference type="PANTHER" id="PTHR43135:SF3">
    <property type="entry name" value="ALPHA-D-RIBOSE 1-METHYLPHOSPHONATE 5-TRIPHOSPHATE DIPHOSPHATASE"/>
    <property type="match status" value="1"/>
</dbReference>
<dbReference type="Gene3D" id="3.20.20.140">
    <property type="entry name" value="Metal-dependent hydrolases"/>
    <property type="match status" value="1"/>
</dbReference>
<reference evidence="2" key="1">
    <citation type="submission" date="2021-04" db="EMBL/GenBank/DDBJ databases">
        <authorList>
            <person name="Hartkoorn R.C."/>
            <person name="Beaudoing E."/>
            <person name="Hot D."/>
        </authorList>
    </citation>
    <scope>NUCLEOTIDE SEQUENCE</scope>
    <source>
        <strain evidence="2">NRRL B-16292</strain>
    </source>
</reference>
<dbReference type="SUPFAM" id="SSF51338">
    <property type="entry name" value="Composite domain of metallo-dependent hydrolases"/>
    <property type="match status" value="1"/>
</dbReference>
<dbReference type="Pfam" id="PF01979">
    <property type="entry name" value="Amidohydro_1"/>
    <property type="match status" value="1"/>
</dbReference>
<reference evidence="2" key="2">
    <citation type="submission" date="2022-09" db="EMBL/GenBank/DDBJ databases">
        <title>Biosynthetic gene clusters of Dactylosporangioum fulvum.</title>
        <authorList>
            <person name="Caradec T."/>
        </authorList>
    </citation>
    <scope>NUCLEOTIDE SEQUENCE</scope>
    <source>
        <strain evidence="2">NRRL B-16292</strain>
    </source>
</reference>
<dbReference type="SUPFAM" id="SSF51556">
    <property type="entry name" value="Metallo-dependent hydrolases"/>
    <property type="match status" value="1"/>
</dbReference>
<gene>
    <name evidence="2" type="ORF">Dfulv_21060</name>
</gene>
<dbReference type="Proteomes" id="UP001059617">
    <property type="component" value="Chromosome"/>
</dbReference>
<name>A0ABY5W964_9ACTN</name>
<feature type="domain" description="Amidohydrolase-related" evidence="1">
    <location>
        <begin position="59"/>
        <end position="411"/>
    </location>
</feature>
<evidence type="ECO:0000259" key="1">
    <source>
        <dbReference type="Pfam" id="PF01979"/>
    </source>
</evidence>
<keyword evidence="3" id="KW-1185">Reference proteome</keyword>
<dbReference type="Gene3D" id="2.30.40.10">
    <property type="entry name" value="Urease, subunit C, domain 1"/>
    <property type="match status" value="1"/>
</dbReference>
<organism evidence="2 3">
    <name type="scientific">Dactylosporangium fulvum</name>
    <dbReference type="NCBI Taxonomy" id="53359"/>
    <lineage>
        <taxon>Bacteria</taxon>
        <taxon>Bacillati</taxon>
        <taxon>Actinomycetota</taxon>
        <taxon>Actinomycetes</taxon>
        <taxon>Micromonosporales</taxon>
        <taxon>Micromonosporaceae</taxon>
        <taxon>Dactylosporangium</taxon>
    </lineage>
</organism>
<accession>A0ABY5W964</accession>
<dbReference type="InterPro" id="IPR011059">
    <property type="entry name" value="Metal-dep_hydrolase_composite"/>
</dbReference>
<proteinExistence type="predicted"/>
<evidence type="ECO:0000313" key="3">
    <source>
        <dbReference type="Proteomes" id="UP001059617"/>
    </source>
</evidence>
<dbReference type="InterPro" id="IPR057744">
    <property type="entry name" value="OTAase-like"/>
</dbReference>